<dbReference type="EMBL" id="BMAW01048945">
    <property type="protein sequence ID" value="GFS68514.1"/>
    <property type="molecule type" value="Genomic_DNA"/>
</dbReference>
<name>A0A8X6T1M9_NEPPI</name>
<accession>A0A8X6T1M9</accession>
<evidence type="ECO:0000313" key="1">
    <source>
        <dbReference type="EMBL" id="GFS68514.1"/>
    </source>
</evidence>
<dbReference type="Proteomes" id="UP000887013">
    <property type="component" value="Unassembled WGS sequence"/>
</dbReference>
<dbReference type="AlphaFoldDB" id="A0A8X6T1M9"/>
<keyword evidence="2" id="KW-1185">Reference proteome</keyword>
<proteinExistence type="predicted"/>
<protein>
    <submittedName>
        <fullName evidence="1">Uncharacterized protein</fullName>
    </submittedName>
</protein>
<sequence length="64" mass="7322">MRSTYEDDHLFKIETKYGRNNCLLDKPDKPRREAVAALRLFTGRDSLAAYLYCIGILTEVACPV</sequence>
<feature type="non-terminal residue" evidence="1">
    <location>
        <position position="64"/>
    </location>
</feature>
<reference evidence="1" key="1">
    <citation type="submission" date="2020-08" db="EMBL/GenBank/DDBJ databases">
        <title>Multicomponent nature underlies the extraordinary mechanical properties of spider dragline silk.</title>
        <authorList>
            <person name="Kono N."/>
            <person name="Nakamura H."/>
            <person name="Mori M."/>
            <person name="Yoshida Y."/>
            <person name="Ohtoshi R."/>
            <person name="Malay A.D."/>
            <person name="Moran D.A.P."/>
            <person name="Tomita M."/>
            <person name="Numata K."/>
            <person name="Arakawa K."/>
        </authorList>
    </citation>
    <scope>NUCLEOTIDE SEQUENCE</scope>
</reference>
<evidence type="ECO:0000313" key="2">
    <source>
        <dbReference type="Proteomes" id="UP000887013"/>
    </source>
</evidence>
<organism evidence="1 2">
    <name type="scientific">Nephila pilipes</name>
    <name type="common">Giant wood spider</name>
    <name type="synonym">Nephila maculata</name>
    <dbReference type="NCBI Taxonomy" id="299642"/>
    <lineage>
        <taxon>Eukaryota</taxon>
        <taxon>Metazoa</taxon>
        <taxon>Ecdysozoa</taxon>
        <taxon>Arthropoda</taxon>
        <taxon>Chelicerata</taxon>
        <taxon>Arachnida</taxon>
        <taxon>Araneae</taxon>
        <taxon>Araneomorphae</taxon>
        <taxon>Entelegynae</taxon>
        <taxon>Araneoidea</taxon>
        <taxon>Nephilidae</taxon>
        <taxon>Nephila</taxon>
    </lineage>
</organism>
<comment type="caution">
    <text evidence="1">The sequence shown here is derived from an EMBL/GenBank/DDBJ whole genome shotgun (WGS) entry which is preliminary data.</text>
</comment>
<gene>
    <name evidence="1" type="ORF">NPIL_90111</name>
</gene>